<proteinExistence type="predicted"/>
<name>A0A418ZPG7_9RHOB</name>
<feature type="transmembrane region" description="Helical" evidence="1">
    <location>
        <begin position="12"/>
        <end position="32"/>
    </location>
</feature>
<dbReference type="InterPro" id="IPR036938">
    <property type="entry name" value="PAP2/HPO_sf"/>
</dbReference>
<feature type="transmembrane region" description="Helical" evidence="1">
    <location>
        <begin position="38"/>
        <end position="60"/>
    </location>
</feature>
<dbReference type="OrthoDB" id="9801622at2"/>
<feature type="non-terminal residue" evidence="2">
    <location>
        <position position="1"/>
    </location>
</feature>
<keyword evidence="3" id="KW-1185">Reference proteome</keyword>
<dbReference type="Gene3D" id="1.20.144.10">
    <property type="entry name" value="Phosphatidic acid phosphatase type 2/haloperoxidase"/>
    <property type="match status" value="1"/>
</dbReference>
<keyword evidence="1" id="KW-0812">Transmembrane</keyword>
<comment type="caution">
    <text evidence="2">The sequence shown here is derived from an EMBL/GenBank/DDBJ whole genome shotgun (WGS) entry which is preliminary data.</text>
</comment>
<organism evidence="2 3">
    <name type="scientific">Paracoccus aestuarii</name>
    <dbReference type="NCBI Taxonomy" id="453842"/>
    <lineage>
        <taxon>Bacteria</taxon>
        <taxon>Pseudomonadati</taxon>
        <taxon>Pseudomonadota</taxon>
        <taxon>Alphaproteobacteria</taxon>
        <taxon>Rhodobacterales</taxon>
        <taxon>Paracoccaceae</taxon>
        <taxon>Paracoccus</taxon>
    </lineage>
</organism>
<keyword evidence="1" id="KW-1133">Transmembrane helix</keyword>
<accession>A0A418ZPG7</accession>
<dbReference type="EMBL" id="QZEV01000267">
    <property type="protein sequence ID" value="RJK92342.1"/>
    <property type="molecule type" value="Genomic_DNA"/>
</dbReference>
<reference evidence="2 3" key="1">
    <citation type="submission" date="2018-09" db="EMBL/GenBank/DDBJ databases">
        <title>Paracoccus onubensis nov. sp. a moderate halophilic bacterium isolated from Gruta de las Maravillas (Aracena, Spain).</title>
        <authorList>
            <person name="Jurado V."/>
            <person name="Gutierrez-Patricio S."/>
            <person name="Gonzalez-Pimentel J.L."/>
            <person name="Laiz L."/>
            <person name="Saiz-Jimenez C."/>
        </authorList>
    </citation>
    <scope>NUCLEOTIDE SEQUENCE [LARGE SCALE GENOMIC DNA]</scope>
    <source>
        <strain evidence="2 3">DSM 19484</strain>
    </source>
</reference>
<evidence type="ECO:0000313" key="2">
    <source>
        <dbReference type="EMBL" id="RJK92342.1"/>
    </source>
</evidence>
<feature type="transmembrane region" description="Helical" evidence="1">
    <location>
        <begin position="72"/>
        <end position="91"/>
    </location>
</feature>
<sequence length="106" mass="11703">VIGFWMINRSVGIVMALHALIVIGFARVYMLFHYPTDILGGAVVGGTISLILLPGLAALLRRAQADRIVEDYPQYAYPLIFLMLMQMATMFNSARELAKAMVSLVT</sequence>
<keyword evidence="1" id="KW-0472">Membrane</keyword>
<gene>
    <name evidence="2" type="ORF">D3P06_19375</name>
</gene>
<dbReference type="AlphaFoldDB" id="A0A418ZPG7"/>
<dbReference type="Proteomes" id="UP000285530">
    <property type="component" value="Unassembled WGS sequence"/>
</dbReference>
<evidence type="ECO:0000313" key="3">
    <source>
        <dbReference type="Proteomes" id="UP000285530"/>
    </source>
</evidence>
<evidence type="ECO:0000256" key="1">
    <source>
        <dbReference type="SAM" id="Phobius"/>
    </source>
</evidence>
<protein>
    <submittedName>
        <fullName evidence="2">Phosphatase PAP2 family protein</fullName>
    </submittedName>
</protein>
<dbReference type="SUPFAM" id="SSF48317">
    <property type="entry name" value="Acid phosphatase/Vanadium-dependent haloperoxidase"/>
    <property type="match status" value="1"/>
</dbReference>